<proteinExistence type="predicted"/>
<dbReference type="Proteomes" id="UP000030693">
    <property type="component" value="Unassembled WGS sequence"/>
</dbReference>
<dbReference type="RefSeq" id="XP_009496821.1">
    <property type="nucleotide sequence ID" value="XM_009498546.1"/>
</dbReference>
<keyword evidence="2" id="KW-1185">Reference proteome</keyword>
<evidence type="ECO:0000313" key="1">
    <source>
        <dbReference type="EMBL" id="KCV68389.1"/>
    </source>
</evidence>
<name>A0A058Z289_FONAL</name>
<protein>
    <submittedName>
        <fullName evidence="1">Uncharacterized protein</fullName>
    </submittedName>
</protein>
<organism evidence="1">
    <name type="scientific">Fonticula alba</name>
    <name type="common">Slime mold</name>
    <dbReference type="NCBI Taxonomy" id="691883"/>
    <lineage>
        <taxon>Eukaryota</taxon>
        <taxon>Rotosphaerida</taxon>
        <taxon>Fonticulaceae</taxon>
        <taxon>Fonticula</taxon>
    </lineage>
</organism>
<sequence>MTRWISLHAGGHSREGPPPSFFFSLWHWPMRSSAGGGRSRPSVKLPCAAVRCESEWLWPRPPAFFLRAWSPVLSTGGGGGVMCFPHWDPAYGCARGRRGGRRVVYLPAGYGFMPAAGDGSETSN</sequence>
<gene>
    <name evidence="1" type="ORF">H696_04678</name>
</gene>
<dbReference type="EMBL" id="KB932208">
    <property type="protein sequence ID" value="KCV68389.1"/>
    <property type="molecule type" value="Genomic_DNA"/>
</dbReference>
<accession>A0A058Z289</accession>
<reference evidence="1" key="1">
    <citation type="submission" date="2013-04" db="EMBL/GenBank/DDBJ databases">
        <title>The Genome Sequence of Fonticula alba ATCC 38817.</title>
        <authorList>
            <consortium name="The Broad Institute Genomics Platform"/>
            <person name="Russ C."/>
            <person name="Cuomo C."/>
            <person name="Burger G."/>
            <person name="Gray M.W."/>
            <person name="Holland P.W.H."/>
            <person name="King N."/>
            <person name="Lang F.B.F."/>
            <person name="Roger A.J."/>
            <person name="Ruiz-Trillo I."/>
            <person name="Brown M."/>
            <person name="Walker B."/>
            <person name="Young S."/>
            <person name="Zeng Q."/>
            <person name="Gargeya S."/>
            <person name="Fitzgerald M."/>
            <person name="Haas B."/>
            <person name="Abouelleil A."/>
            <person name="Allen A.W."/>
            <person name="Alvarado L."/>
            <person name="Arachchi H.M."/>
            <person name="Berlin A.M."/>
            <person name="Chapman S.B."/>
            <person name="Gainer-Dewar J."/>
            <person name="Goldberg J."/>
            <person name="Griggs A."/>
            <person name="Gujja S."/>
            <person name="Hansen M."/>
            <person name="Howarth C."/>
            <person name="Imamovic A."/>
            <person name="Ireland A."/>
            <person name="Larimer J."/>
            <person name="McCowan C."/>
            <person name="Murphy C."/>
            <person name="Pearson M."/>
            <person name="Poon T.W."/>
            <person name="Priest M."/>
            <person name="Roberts A."/>
            <person name="Saif S."/>
            <person name="Shea T."/>
            <person name="Sisk P."/>
            <person name="Sykes S."/>
            <person name="Wortman J."/>
            <person name="Nusbaum C."/>
            <person name="Birren B."/>
        </authorList>
    </citation>
    <scope>NUCLEOTIDE SEQUENCE [LARGE SCALE GENOMIC DNA]</scope>
    <source>
        <strain evidence="1">ATCC 38817</strain>
    </source>
</reference>
<dbReference type="AlphaFoldDB" id="A0A058Z289"/>
<evidence type="ECO:0000313" key="2">
    <source>
        <dbReference type="Proteomes" id="UP000030693"/>
    </source>
</evidence>
<dbReference type="GeneID" id="20529403"/>